<dbReference type="InterPro" id="IPR032828">
    <property type="entry name" value="PolyA_RNA-bd"/>
</dbReference>
<keyword evidence="3" id="KW-0819">tRNA processing</keyword>
<keyword evidence="7" id="KW-0460">Magnesium</keyword>
<organism evidence="11 12">
    <name type="scientific">Rubricella aquisinus</name>
    <dbReference type="NCBI Taxonomy" id="2028108"/>
    <lineage>
        <taxon>Bacteria</taxon>
        <taxon>Pseudomonadati</taxon>
        <taxon>Pseudomonadota</taxon>
        <taxon>Alphaproteobacteria</taxon>
        <taxon>Rhodobacterales</taxon>
        <taxon>Paracoccaceae</taxon>
        <taxon>Rubricella</taxon>
    </lineage>
</organism>
<dbReference type="SUPFAM" id="SSF81891">
    <property type="entry name" value="Poly A polymerase C-terminal region-like"/>
    <property type="match status" value="1"/>
</dbReference>
<comment type="cofactor">
    <cofactor evidence="1">
        <name>Mg(2+)</name>
        <dbReference type="ChEBI" id="CHEBI:18420"/>
    </cofactor>
</comment>
<keyword evidence="4 11" id="KW-0548">Nucleotidyltransferase</keyword>
<evidence type="ECO:0000256" key="6">
    <source>
        <dbReference type="ARBA" id="ARBA00022741"/>
    </source>
</evidence>
<evidence type="ECO:0000259" key="9">
    <source>
        <dbReference type="Pfam" id="PF01743"/>
    </source>
</evidence>
<dbReference type="Pfam" id="PF01743">
    <property type="entry name" value="PolyA_pol"/>
    <property type="match status" value="1"/>
</dbReference>
<dbReference type="InterPro" id="IPR043519">
    <property type="entry name" value="NT_sf"/>
</dbReference>
<evidence type="ECO:0000256" key="2">
    <source>
        <dbReference type="ARBA" id="ARBA00022679"/>
    </source>
</evidence>
<evidence type="ECO:0000256" key="3">
    <source>
        <dbReference type="ARBA" id="ARBA00022694"/>
    </source>
</evidence>
<dbReference type="EC" id="2.7.7.19" evidence="11"/>
<dbReference type="Proteomes" id="UP000553766">
    <property type="component" value="Unassembled WGS sequence"/>
</dbReference>
<dbReference type="GO" id="GO:0046872">
    <property type="term" value="F:metal ion binding"/>
    <property type="evidence" value="ECO:0007669"/>
    <property type="project" value="UniProtKB-KW"/>
</dbReference>
<sequence>MRITADWVSAPATRAVMAALADHQALFVGGCVRNALIGGVATDIDIATDAHPDTVIAAAEAAGLRAIPTGIDHGTVTILADGQAFEVTTFRRDVETDGRHATVRFSRDTTDDAQRRDFTMNALYARADGTILDPLGGLADLTARRVRFIGDATARIEEDHLRILRFYRFFAWYGAGEADGAGRAACRKLARGIDDLSAERITAELQKLLSAPAPLTALMAMAEDGVLAHVLPQCDQRMMPAFCEAETVPDWRARLFALGGRLERLRLSKEDRKALDAMRAALARSAGPAERAYRFGPLAARTAATMEAALLKRATRPDLEAEIARGAAAQMPVTAADLMDRIAPGPALGTALREIEEAWIAGDFRPSRAALLSSFQTGETGSRPLD</sequence>
<keyword evidence="6" id="KW-0547">Nucleotide-binding</keyword>
<dbReference type="SUPFAM" id="SSF81301">
    <property type="entry name" value="Nucleotidyltransferase"/>
    <property type="match status" value="1"/>
</dbReference>
<dbReference type="RefSeq" id="WP_184008102.1">
    <property type="nucleotide sequence ID" value="NZ_JACIJS010000001.1"/>
</dbReference>
<name>A0A840WLG5_9RHOB</name>
<comment type="caution">
    <text evidence="11">The sequence shown here is derived from an EMBL/GenBank/DDBJ whole genome shotgun (WGS) entry which is preliminary data.</text>
</comment>
<keyword evidence="2 8" id="KW-0808">Transferase</keyword>
<gene>
    <name evidence="11" type="ORF">FHS89_000490</name>
</gene>
<evidence type="ECO:0000256" key="1">
    <source>
        <dbReference type="ARBA" id="ARBA00001946"/>
    </source>
</evidence>
<dbReference type="InterPro" id="IPR050264">
    <property type="entry name" value="Bact_CCA-adding_enz_type3_sf"/>
</dbReference>
<reference evidence="11 12" key="1">
    <citation type="submission" date="2020-08" db="EMBL/GenBank/DDBJ databases">
        <title>Genomic Encyclopedia of Type Strains, Phase IV (KMG-IV): sequencing the most valuable type-strain genomes for metagenomic binning, comparative biology and taxonomic classification.</title>
        <authorList>
            <person name="Goeker M."/>
        </authorList>
    </citation>
    <scope>NUCLEOTIDE SEQUENCE [LARGE SCALE GENOMIC DNA]</scope>
    <source>
        <strain evidence="11 12">DSM 103377</strain>
    </source>
</reference>
<keyword evidence="5" id="KW-0479">Metal-binding</keyword>
<dbReference type="Gene3D" id="3.30.460.10">
    <property type="entry name" value="Beta Polymerase, domain 2"/>
    <property type="match status" value="1"/>
</dbReference>
<dbReference type="GO" id="GO:0008033">
    <property type="term" value="P:tRNA processing"/>
    <property type="evidence" value="ECO:0007669"/>
    <property type="project" value="UniProtKB-KW"/>
</dbReference>
<evidence type="ECO:0000313" key="12">
    <source>
        <dbReference type="Proteomes" id="UP000553766"/>
    </source>
</evidence>
<keyword evidence="8" id="KW-0694">RNA-binding</keyword>
<dbReference type="GO" id="GO:0000166">
    <property type="term" value="F:nucleotide binding"/>
    <property type="evidence" value="ECO:0007669"/>
    <property type="project" value="UniProtKB-KW"/>
</dbReference>
<dbReference type="InterPro" id="IPR002646">
    <property type="entry name" value="PolA_pol_head_dom"/>
</dbReference>
<dbReference type="CDD" id="cd05398">
    <property type="entry name" value="NT_ClassII-CCAase"/>
    <property type="match status" value="1"/>
</dbReference>
<feature type="domain" description="tRNA nucleotidyltransferase/poly(A) polymerase RNA and SrmB- binding" evidence="10">
    <location>
        <begin position="183"/>
        <end position="235"/>
    </location>
</feature>
<evidence type="ECO:0000256" key="8">
    <source>
        <dbReference type="RuleBase" id="RU003953"/>
    </source>
</evidence>
<comment type="similarity">
    <text evidence="8">Belongs to the tRNA nucleotidyltransferase/poly(A) polymerase family.</text>
</comment>
<evidence type="ECO:0000259" key="10">
    <source>
        <dbReference type="Pfam" id="PF12627"/>
    </source>
</evidence>
<proteinExistence type="inferred from homology"/>
<evidence type="ECO:0000256" key="4">
    <source>
        <dbReference type="ARBA" id="ARBA00022695"/>
    </source>
</evidence>
<keyword evidence="12" id="KW-1185">Reference proteome</keyword>
<evidence type="ECO:0000256" key="7">
    <source>
        <dbReference type="ARBA" id="ARBA00022842"/>
    </source>
</evidence>
<evidence type="ECO:0000256" key="5">
    <source>
        <dbReference type="ARBA" id="ARBA00022723"/>
    </source>
</evidence>
<dbReference type="EMBL" id="JACIJS010000001">
    <property type="protein sequence ID" value="MBB5514492.1"/>
    <property type="molecule type" value="Genomic_DNA"/>
</dbReference>
<dbReference type="Gene3D" id="1.10.3090.10">
    <property type="entry name" value="cca-adding enzyme, domain 2"/>
    <property type="match status" value="1"/>
</dbReference>
<dbReference type="AlphaFoldDB" id="A0A840WLG5"/>
<protein>
    <submittedName>
        <fullName evidence="11">Poly(A) polymerase</fullName>
        <ecNumber evidence="11">2.7.7.19</ecNumber>
    </submittedName>
</protein>
<dbReference type="Pfam" id="PF12627">
    <property type="entry name" value="PolyA_pol_RNAbd"/>
    <property type="match status" value="1"/>
</dbReference>
<dbReference type="PANTHER" id="PTHR46173:SF1">
    <property type="entry name" value="CCA TRNA NUCLEOTIDYLTRANSFERASE 1, MITOCHONDRIAL"/>
    <property type="match status" value="1"/>
</dbReference>
<feature type="domain" description="Poly A polymerase head" evidence="9">
    <location>
        <begin position="27"/>
        <end position="147"/>
    </location>
</feature>
<dbReference type="PANTHER" id="PTHR46173">
    <property type="entry name" value="CCA TRNA NUCLEOTIDYLTRANSFERASE 1, MITOCHONDRIAL"/>
    <property type="match status" value="1"/>
</dbReference>
<accession>A0A840WLG5</accession>
<dbReference type="GO" id="GO:1990817">
    <property type="term" value="F:poly(A) RNA polymerase activity"/>
    <property type="evidence" value="ECO:0007669"/>
    <property type="project" value="UniProtKB-EC"/>
</dbReference>
<dbReference type="GO" id="GO:0000049">
    <property type="term" value="F:tRNA binding"/>
    <property type="evidence" value="ECO:0007669"/>
    <property type="project" value="TreeGrafter"/>
</dbReference>
<evidence type="ECO:0000313" key="11">
    <source>
        <dbReference type="EMBL" id="MBB5514492.1"/>
    </source>
</evidence>